<evidence type="ECO:0000313" key="4">
    <source>
        <dbReference type="Proteomes" id="UP000194153"/>
    </source>
</evidence>
<keyword evidence="4" id="KW-1185">Reference proteome</keyword>
<proteinExistence type="predicted"/>
<evidence type="ECO:0000313" key="3">
    <source>
        <dbReference type="EMBL" id="GAW65304.1"/>
    </source>
</evidence>
<evidence type="ECO:0000259" key="2">
    <source>
        <dbReference type="PROSITE" id="PS50846"/>
    </source>
</evidence>
<dbReference type="Pfam" id="PF00403">
    <property type="entry name" value="HMA"/>
    <property type="match status" value="1"/>
</dbReference>
<dbReference type="InterPro" id="IPR006121">
    <property type="entry name" value="HMA_dom"/>
</dbReference>
<reference evidence="3 4" key="1">
    <citation type="submission" date="2017-04" db="EMBL/GenBank/DDBJ databases">
        <authorList>
            <consortium name="Geobacter pelophilus Genome Sequencing"/>
            <person name="Aoyagi T."/>
            <person name="Koike H."/>
            <person name="Hori T."/>
        </authorList>
    </citation>
    <scope>NUCLEOTIDE SEQUENCE [LARGE SCALE GENOMIC DNA]</scope>
    <source>
        <strain evidence="3 4">Drf2</strain>
    </source>
</reference>
<reference evidence="4" key="2">
    <citation type="submission" date="2017-05" db="EMBL/GenBank/DDBJ databases">
        <title>Draft genome sequence of Geobacter pelophilus, a iron(III)-reducing bacteria.</title>
        <authorList>
            <person name="Aoyagi T."/>
            <person name="Koike H."/>
            <person name="Morita T."/>
            <person name="Sato Y."/>
            <person name="Habe H."/>
            <person name="Hori T."/>
        </authorList>
    </citation>
    <scope>NUCLEOTIDE SEQUENCE [LARGE SCALE GENOMIC DNA]</scope>
    <source>
        <strain evidence="4">Drf2</strain>
    </source>
</reference>
<dbReference type="Gene3D" id="3.30.70.100">
    <property type="match status" value="1"/>
</dbReference>
<dbReference type="SUPFAM" id="SSF55008">
    <property type="entry name" value="HMA, heavy metal-associated domain"/>
    <property type="match status" value="1"/>
</dbReference>
<gene>
    <name evidence="3" type="ORF">GPEL0_01f0114</name>
</gene>
<evidence type="ECO:0000256" key="1">
    <source>
        <dbReference type="SAM" id="MobiDB-lite"/>
    </source>
</evidence>
<organism evidence="3 4">
    <name type="scientific">Geoanaerobacter pelophilus</name>
    <dbReference type="NCBI Taxonomy" id="60036"/>
    <lineage>
        <taxon>Bacteria</taxon>
        <taxon>Pseudomonadati</taxon>
        <taxon>Thermodesulfobacteriota</taxon>
        <taxon>Desulfuromonadia</taxon>
        <taxon>Geobacterales</taxon>
        <taxon>Geobacteraceae</taxon>
        <taxon>Geoanaerobacter</taxon>
    </lineage>
</organism>
<comment type="caution">
    <text evidence="3">The sequence shown here is derived from an EMBL/GenBank/DDBJ whole genome shotgun (WGS) entry which is preliminary data.</text>
</comment>
<dbReference type="PROSITE" id="PS50846">
    <property type="entry name" value="HMA_2"/>
    <property type="match status" value="1"/>
</dbReference>
<protein>
    <submittedName>
        <fullName evidence="3">Heavy metal transporter</fullName>
    </submittedName>
</protein>
<dbReference type="RefSeq" id="WP_085811756.1">
    <property type="nucleotide sequence ID" value="NZ_BDQG01000001.1"/>
</dbReference>
<accession>A0ABQ0MDV8</accession>
<dbReference type="Proteomes" id="UP000194153">
    <property type="component" value="Unassembled WGS sequence"/>
</dbReference>
<dbReference type="EMBL" id="BDQG01000001">
    <property type="protein sequence ID" value="GAW65304.1"/>
    <property type="molecule type" value="Genomic_DNA"/>
</dbReference>
<feature type="domain" description="HMA" evidence="2">
    <location>
        <begin position="36"/>
        <end position="102"/>
    </location>
</feature>
<name>A0ABQ0MDV8_9BACT</name>
<sequence length="143" mass="14785">MKNIRFKIVNSCLVVAVVVILVVAAFHVRVGATADQVVVLRTSGMTCSSCVGKITKALQSERGVAATEVDLAGGLVIAGYDSKQVAPERLAKTVAATGFDSVVAQVLTPQQFKSLAGRDLGGKSPPGGCCGPRGCNSRQQEPE</sequence>
<feature type="region of interest" description="Disordered" evidence="1">
    <location>
        <begin position="117"/>
        <end position="143"/>
    </location>
</feature>
<dbReference type="InterPro" id="IPR036163">
    <property type="entry name" value="HMA_dom_sf"/>
</dbReference>
<dbReference type="CDD" id="cd00371">
    <property type="entry name" value="HMA"/>
    <property type="match status" value="1"/>
</dbReference>